<dbReference type="EMBL" id="JAGKQM010002062">
    <property type="protein sequence ID" value="KAH0850406.1"/>
    <property type="molecule type" value="Genomic_DNA"/>
</dbReference>
<evidence type="ECO:0000313" key="2">
    <source>
        <dbReference type="EMBL" id="KAH0900404.1"/>
    </source>
</evidence>
<evidence type="ECO:0000313" key="3">
    <source>
        <dbReference type="Proteomes" id="UP000824890"/>
    </source>
</evidence>
<dbReference type="Proteomes" id="UP000824890">
    <property type="component" value="Unassembled WGS sequence"/>
</dbReference>
<comment type="caution">
    <text evidence="2">The sequence shown here is derived from an EMBL/GenBank/DDBJ whole genome shotgun (WGS) entry which is preliminary data.</text>
</comment>
<reference evidence="2 3" key="1">
    <citation type="submission" date="2021-05" db="EMBL/GenBank/DDBJ databases">
        <title>Genome Assembly of Synthetic Allotetraploid Brassica napus Reveals Homoeologous Exchanges between Subgenomes.</title>
        <authorList>
            <person name="Davis J.T."/>
        </authorList>
    </citation>
    <scope>NUCLEOTIDE SEQUENCE [LARGE SCALE GENOMIC DNA]</scope>
    <source>
        <strain evidence="3">cv. Da-Ae</strain>
        <tissue evidence="2">Seedling</tissue>
    </source>
</reference>
<organism evidence="2 3">
    <name type="scientific">Brassica napus</name>
    <name type="common">Rape</name>
    <dbReference type="NCBI Taxonomy" id="3708"/>
    <lineage>
        <taxon>Eukaryota</taxon>
        <taxon>Viridiplantae</taxon>
        <taxon>Streptophyta</taxon>
        <taxon>Embryophyta</taxon>
        <taxon>Tracheophyta</taxon>
        <taxon>Spermatophyta</taxon>
        <taxon>Magnoliopsida</taxon>
        <taxon>eudicotyledons</taxon>
        <taxon>Gunneridae</taxon>
        <taxon>Pentapetalae</taxon>
        <taxon>rosids</taxon>
        <taxon>malvids</taxon>
        <taxon>Brassicales</taxon>
        <taxon>Brassicaceae</taxon>
        <taxon>Brassiceae</taxon>
        <taxon>Brassica</taxon>
    </lineage>
</organism>
<keyword evidence="3" id="KW-1185">Reference proteome</keyword>
<proteinExistence type="predicted"/>
<gene>
    <name evidence="2" type="ORF">HID58_049972</name>
    <name evidence="1" type="ORF">HID58_095563</name>
</gene>
<dbReference type="EMBL" id="JAGKQM010000012">
    <property type="protein sequence ID" value="KAH0900404.1"/>
    <property type="molecule type" value="Genomic_DNA"/>
</dbReference>
<accession>A0ABQ8B6I6</accession>
<name>A0ABQ8B6I6_BRANA</name>
<evidence type="ECO:0000313" key="1">
    <source>
        <dbReference type="EMBL" id="KAH0850406.1"/>
    </source>
</evidence>
<protein>
    <submittedName>
        <fullName evidence="2">Uncharacterized protein</fullName>
    </submittedName>
</protein>
<sequence length="41" mass="4701">MENLSLKSLKWMNQEFSHLLRACHSVPNMVSITLSSLQRGI</sequence>